<gene>
    <name evidence="2" type="ORF">CSC78_10770</name>
</gene>
<proteinExistence type="predicted"/>
<evidence type="ECO:0000256" key="1">
    <source>
        <dbReference type="SAM" id="MobiDB-lite"/>
    </source>
</evidence>
<protein>
    <recommendedName>
        <fullName evidence="4">Poly(Hydroxyalcanoate) granule associated protein (Phasin)</fullName>
    </recommendedName>
</protein>
<accession>A0ABQ6ZGH0</accession>
<sequence>MEAGHRGRHVDAPMATKKTTRKTPEPTLRHVWLAGLGLIAVARREAIGAANDAVGKLQAARQQAEALAGQAQRDVLGRLADVREQGEASVERFSADVEARLQPVLAKLGLKKPARKTATRTRKKPAAKRTRAAAPRKPAAKRPARRSRA</sequence>
<feature type="compositionally biased region" description="Basic residues" evidence="1">
    <location>
        <begin position="109"/>
        <end position="131"/>
    </location>
</feature>
<dbReference type="EMBL" id="PDWW01000014">
    <property type="protein sequence ID" value="KAF1724788.1"/>
    <property type="molecule type" value="Genomic_DNA"/>
</dbReference>
<dbReference type="Proteomes" id="UP000781710">
    <property type="component" value="Unassembled WGS sequence"/>
</dbReference>
<evidence type="ECO:0008006" key="4">
    <source>
        <dbReference type="Google" id="ProtNLM"/>
    </source>
</evidence>
<reference evidence="2 3" key="1">
    <citation type="submission" date="2017-10" db="EMBL/GenBank/DDBJ databases">
        <title>Whole genome sequencing of members of genus Pseudoxanthomonas.</title>
        <authorList>
            <person name="Kumar S."/>
            <person name="Bansal K."/>
            <person name="Kaur A."/>
            <person name="Patil P."/>
            <person name="Sharma S."/>
            <person name="Patil P.B."/>
        </authorList>
    </citation>
    <scope>NUCLEOTIDE SEQUENCE [LARGE SCALE GENOMIC DNA]</scope>
    <source>
        <strain evidence="2 3">DSM 17109</strain>
    </source>
</reference>
<feature type="region of interest" description="Disordered" evidence="1">
    <location>
        <begin position="1"/>
        <end position="24"/>
    </location>
</feature>
<feature type="region of interest" description="Disordered" evidence="1">
    <location>
        <begin position="109"/>
        <end position="149"/>
    </location>
</feature>
<evidence type="ECO:0000313" key="3">
    <source>
        <dbReference type="Proteomes" id="UP000781710"/>
    </source>
</evidence>
<feature type="compositionally biased region" description="Basic residues" evidence="1">
    <location>
        <begin position="138"/>
        <end position="149"/>
    </location>
</feature>
<evidence type="ECO:0000313" key="2">
    <source>
        <dbReference type="EMBL" id="KAF1724788.1"/>
    </source>
</evidence>
<keyword evidence="3" id="KW-1185">Reference proteome</keyword>
<name>A0ABQ6ZGH0_9GAMM</name>
<comment type="caution">
    <text evidence="2">The sequence shown here is derived from an EMBL/GenBank/DDBJ whole genome shotgun (WGS) entry which is preliminary data.</text>
</comment>
<organism evidence="2 3">
    <name type="scientific">Pseudoxanthomonas japonensis</name>
    <dbReference type="NCBI Taxonomy" id="69284"/>
    <lineage>
        <taxon>Bacteria</taxon>
        <taxon>Pseudomonadati</taxon>
        <taxon>Pseudomonadota</taxon>
        <taxon>Gammaproteobacteria</taxon>
        <taxon>Lysobacterales</taxon>
        <taxon>Lysobacteraceae</taxon>
        <taxon>Pseudoxanthomonas</taxon>
    </lineage>
</organism>